<evidence type="ECO:0000256" key="3">
    <source>
        <dbReference type="ARBA" id="ARBA00011233"/>
    </source>
</evidence>
<reference evidence="6 7" key="1">
    <citation type="submission" date="2018-11" db="EMBL/GenBank/DDBJ databases">
        <title>Sequencing the genomes of 1000 actinobacteria strains.</title>
        <authorList>
            <person name="Klenk H.-P."/>
        </authorList>
    </citation>
    <scope>NUCLEOTIDE SEQUENCE [LARGE SCALE GENOMIC DNA]</scope>
    <source>
        <strain evidence="6 7">DSM 15700</strain>
    </source>
</reference>
<dbReference type="CDD" id="cd00452">
    <property type="entry name" value="KDPG_aldolase"/>
    <property type="match status" value="1"/>
</dbReference>
<evidence type="ECO:0000256" key="2">
    <source>
        <dbReference type="ARBA" id="ARBA00006906"/>
    </source>
</evidence>
<name>A0A3N4ZUP9_9MICO</name>
<evidence type="ECO:0000313" key="6">
    <source>
        <dbReference type="EMBL" id="RPF23421.1"/>
    </source>
</evidence>
<dbReference type="Proteomes" id="UP000280501">
    <property type="component" value="Unassembled WGS sequence"/>
</dbReference>
<dbReference type="OrthoDB" id="9805177at2"/>
<proteinExistence type="inferred from homology"/>
<comment type="pathway">
    <text evidence="1">Carbohydrate acid metabolism.</text>
</comment>
<sequence>MTTTEPAQPSTVEAIRHTRLVAILRGPNMDHLVAGAETLVDEGIRVIEFPIAGPEILSVVSIVAARIGSAAHVGAGTVRTVDDARRALEAGADFLVAPSLSVPVIEYAHQRNIDVVPGVFTPTEIDTATQAGAQVVKLFPASSHTPKFLRQIRGPLPDAGIMPTGTITRANAGEWLDAGAVALGIGSDLAHESLRSGDFAPLRIAARDWLSVVASDSGTALP</sequence>
<protein>
    <submittedName>
        <fullName evidence="6">2-dehydro-3-deoxyphosphogluconate aldolase/(4S)-4-hydroxy-2-oxoglutarate aldolase</fullName>
    </submittedName>
</protein>
<keyword evidence="7" id="KW-1185">Reference proteome</keyword>
<dbReference type="GO" id="GO:0016829">
    <property type="term" value="F:lyase activity"/>
    <property type="evidence" value="ECO:0007669"/>
    <property type="project" value="UniProtKB-KW"/>
</dbReference>
<dbReference type="RefSeq" id="WP_123816200.1">
    <property type="nucleotide sequence ID" value="NZ_RKQZ01000001.1"/>
</dbReference>
<dbReference type="Gene3D" id="3.20.20.70">
    <property type="entry name" value="Aldolase class I"/>
    <property type="match status" value="1"/>
</dbReference>
<dbReference type="PANTHER" id="PTHR30246">
    <property type="entry name" value="2-KETO-3-DEOXY-6-PHOSPHOGLUCONATE ALDOLASE"/>
    <property type="match status" value="1"/>
</dbReference>
<gene>
    <name evidence="6" type="ORF">EDD34_4108</name>
</gene>
<accession>A0A3N4ZUP9</accession>
<comment type="subunit">
    <text evidence="3">Homotrimer.</text>
</comment>
<dbReference type="AlphaFoldDB" id="A0A3N4ZUP9"/>
<dbReference type="PANTHER" id="PTHR30246:SF1">
    <property type="entry name" value="2-DEHYDRO-3-DEOXY-6-PHOSPHOGALACTONATE ALDOLASE-RELATED"/>
    <property type="match status" value="1"/>
</dbReference>
<evidence type="ECO:0000256" key="5">
    <source>
        <dbReference type="ARBA" id="ARBA00023277"/>
    </source>
</evidence>
<organism evidence="6 7">
    <name type="scientific">Myceligenerans xiligouense</name>
    <dbReference type="NCBI Taxonomy" id="253184"/>
    <lineage>
        <taxon>Bacteria</taxon>
        <taxon>Bacillati</taxon>
        <taxon>Actinomycetota</taxon>
        <taxon>Actinomycetes</taxon>
        <taxon>Micrococcales</taxon>
        <taxon>Promicromonosporaceae</taxon>
        <taxon>Myceligenerans</taxon>
    </lineage>
</organism>
<comment type="similarity">
    <text evidence="2">Belongs to the KHG/KDPG aldolase family.</text>
</comment>
<dbReference type="Pfam" id="PF01081">
    <property type="entry name" value="Aldolase"/>
    <property type="match status" value="1"/>
</dbReference>
<dbReference type="InterPro" id="IPR013785">
    <property type="entry name" value="Aldolase_TIM"/>
</dbReference>
<evidence type="ECO:0000256" key="4">
    <source>
        <dbReference type="ARBA" id="ARBA00023239"/>
    </source>
</evidence>
<keyword evidence="5" id="KW-0119">Carbohydrate metabolism</keyword>
<comment type="caution">
    <text evidence="6">The sequence shown here is derived from an EMBL/GenBank/DDBJ whole genome shotgun (WGS) entry which is preliminary data.</text>
</comment>
<keyword evidence="4" id="KW-0456">Lyase</keyword>
<dbReference type="EMBL" id="RKQZ01000001">
    <property type="protein sequence ID" value="RPF23421.1"/>
    <property type="molecule type" value="Genomic_DNA"/>
</dbReference>
<evidence type="ECO:0000313" key="7">
    <source>
        <dbReference type="Proteomes" id="UP000280501"/>
    </source>
</evidence>
<dbReference type="InterPro" id="IPR000887">
    <property type="entry name" value="Aldlse_KDPG_KHG"/>
</dbReference>
<dbReference type="SUPFAM" id="SSF51569">
    <property type="entry name" value="Aldolase"/>
    <property type="match status" value="1"/>
</dbReference>
<evidence type="ECO:0000256" key="1">
    <source>
        <dbReference type="ARBA" id="ARBA00004761"/>
    </source>
</evidence>